<evidence type="ECO:0000313" key="6">
    <source>
        <dbReference type="EMBL" id="MCO5977872.1"/>
    </source>
</evidence>
<dbReference type="Proteomes" id="UP001204851">
    <property type="component" value="Unassembled WGS sequence"/>
</dbReference>
<evidence type="ECO:0000256" key="4">
    <source>
        <dbReference type="SAM" id="SignalP"/>
    </source>
</evidence>
<proteinExistence type="predicted"/>
<feature type="domain" description="PPIase cyclophilin-type" evidence="5">
    <location>
        <begin position="43"/>
        <end position="213"/>
    </location>
</feature>
<comment type="caution">
    <text evidence="6">The sequence shown here is derived from an EMBL/GenBank/DDBJ whole genome shotgun (WGS) entry which is preliminary data.</text>
</comment>
<feature type="signal peptide" evidence="4">
    <location>
        <begin position="1"/>
        <end position="30"/>
    </location>
</feature>
<accession>A0ABT1BQQ7</accession>
<evidence type="ECO:0000256" key="2">
    <source>
        <dbReference type="ARBA" id="ARBA00023110"/>
    </source>
</evidence>
<dbReference type="InterPro" id="IPR002130">
    <property type="entry name" value="Cyclophilin-type_PPIase_dom"/>
</dbReference>
<evidence type="ECO:0000256" key="3">
    <source>
        <dbReference type="ARBA" id="ARBA00023235"/>
    </source>
</evidence>
<keyword evidence="7" id="KW-1185">Reference proteome</keyword>
<feature type="chain" id="PRO_5045169866" description="peptidylprolyl isomerase" evidence="4">
    <location>
        <begin position="31"/>
        <end position="213"/>
    </location>
</feature>
<keyword evidence="2" id="KW-0697">Rotamase</keyword>
<gene>
    <name evidence="6" type="ORF">M0L44_14270</name>
</gene>
<keyword evidence="4" id="KW-0732">Signal</keyword>
<dbReference type="Pfam" id="PF00160">
    <property type="entry name" value="Pro_isomerase"/>
    <property type="match status" value="1"/>
</dbReference>
<evidence type="ECO:0000259" key="5">
    <source>
        <dbReference type="PROSITE" id="PS50072"/>
    </source>
</evidence>
<dbReference type="GO" id="GO:0016853">
    <property type="term" value="F:isomerase activity"/>
    <property type="evidence" value="ECO:0007669"/>
    <property type="project" value="UniProtKB-KW"/>
</dbReference>
<dbReference type="PROSITE" id="PS51257">
    <property type="entry name" value="PROKAR_LIPOPROTEIN"/>
    <property type="match status" value="1"/>
</dbReference>
<organism evidence="6 7">
    <name type="scientific">Ideonella oryzae</name>
    <dbReference type="NCBI Taxonomy" id="2937441"/>
    <lineage>
        <taxon>Bacteria</taxon>
        <taxon>Pseudomonadati</taxon>
        <taxon>Pseudomonadota</taxon>
        <taxon>Betaproteobacteria</taxon>
        <taxon>Burkholderiales</taxon>
        <taxon>Sphaerotilaceae</taxon>
        <taxon>Ideonella</taxon>
    </lineage>
</organism>
<dbReference type="PROSITE" id="PS50072">
    <property type="entry name" value="CSA_PPIASE_2"/>
    <property type="match status" value="1"/>
</dbReference>
<dbReference type="InterPro" id="IPR044665">
    <property type="entry name" value="E_coli_cyclophilin_A-like"/>
</dbReference>
<sequence>MSGGRVRRRLFTGTLLGWAMGCATLSAAHASELPRVMLMTTEGPIVIVLDTRHAPRSAGDFLQYVQRGLYDQGAGFYRVVRRDNDHGTPPIEVIQGGLLDENDPRALPPVAHESTRQTGLRHLDGTVSLARGAPGTGGGAAFFICVGPQPGLDAGALRNPDGQGFAALGQVVFGMDTVRRIYAGATDPAQGEAYVQGQMLRQPVRLLWAREVK</sequence>
<keyword evidence="3 6" id="KW-0413">Isomerase</keyword>
<dbReference type="EMBL" id="JAMXMC010000008">
    <property type="protein sequence ID" value="MCO5977872.1"/>
    <property type="molecule type" value="Genomic_DNA"/>
</dbReference>
<evidence type="ECO:0000313" key="7">
    <source>
        <dbReference type="Proteomes" id="UP001204851"/>
    </source>
</evidence>
<reference evidence="6 7" key="1">
    <citation type="submission" date="2022-06" db="EMBL/GenBank/DDBJ databases">
        <title>Ideonella sp. NS12-5 Genome sequencing and assembly.</title>
        <authorList>
            <person name="Jung Y."/>
        </authorList>
    </citation>
    <scope>NUCLEOTIDE SEQUENCE [LARGE SCALE GENOMIC DNA]</scope>
    <source>
        <strain evidence="6 7">NS12-5</strain>
    </source>
</reference>
<name>A0ABT1BQQ7_9BURK</name>
<dbReference type="EC" id="5.2.1.8" evidence="1"/>
<dbReference type="PANTHER" id="PTHR43246">
    <property type="entry name" value="PEPTIDYL-PROLYL CIS-TRANS ISOMERASE CYP38, CHLOROPLASTIC"/>
    <property type="match status" value="1"/>
</dbReference>
<evidence type="ECO:0000256" key="1">
    <source>
        <dbReference type="ARBA" id="ARBA00013194"/>
    </source>
</evidence>
<dbReference type="RefSeq" id="WP_252770450.1">
    <property type="nucleotide sequence ID" value="NZ_JAMXMC010000008.1"/>
</dbReference>
<dbReference type="SUPFAM" id="SSF50891">
    <property type="entry name" value="Cyclophilin-like"/>
    <property type="match status" value="1"/>
</dbReference>
<protein>
    <recommendedName>
        <fullName evidence="1">peptidylprolyl isomerase</fullName>
        <ecNumber evidence="1">5.2.1.8</ecNumber>
    </recommendedName>
</protein>
<dbReference type="InterPro" id="IPR029000">
    <property type="entry name" value="Cyclophilin-like_dom_sf"/>
</dbReference>
<dbReference type="Gene3D" id="2.40.100.10">
    <property type="entry name" value="Cyclophilin-like"/>
    <property type="match status" value="1"/>
</dbReference>